<dbReference type="RefSeq" id="WP_012168305.1">
    <property type="nucleotide sequence ID" value="NC_009932.1"/>
</dbReference>
<geneLocation type="plasmid" evidence="2 3">
    <name>pREB7</name>
</geneLocation>
<evidence type="ECO:0000259" key="1">
    <source>
        <dbReference type="Pfam" id="PF13443"/>
    </source>
</evidence>
<dbReference type="eggNOG" id="COG3655">
    <property type="taxonomic scope" value="Bacteria"/>
</dbReference>
<name>A8ZQF0_ACAM1</name>
<gene>
    <name evidence="2" type="ordered locus">AM1_G0056</name>
</gene>
<reference evidence="2 3" key="1">
    <citation type="journal article" date="2008" name="Proc. Natl. Acad. Sci. U.S.A.">
        <title>Niche adaptation and genome expansion in the chlorophyll d-producing cyanobacterium Acaryochloris marina.</title>
        <authorList>
            <person name="Swingley W.D."/>
            <person name="Chen M."/>
            <person name="Cheung P.C."/>
            <person name="Conrad A.L."/>
            <person name="Dejesa L.C."/>
            <person name="Hao J."/>
            <person name="Honchak B.M."/>
            <person name="Karbach L.E."/>
            <person name="Kurdoglu A."/>
            <person name="Lahiri S."/>
            <person name="Mastrian S.D."/>
            <person name="Miyashita H."/>
            <person name="Page L."/>
            <person name="Ramakrishna P."/>
            <person name="Satoh S."/>
            <person name="Sattley W.M."/>
            <person name="Shimada Y."/>
            <person name="Taylor H.L."/>
            <person name="Tomo T."/>
            <person name="Tsuchiya T."/>
            <person name="Wang Z.T."/>
            <person name="Raymond J."/>
            <person name="Mimuro M."/>
            <person name="Blankenship R.E."/>
            <person name="Touchman J.W."/>
        </authorList>
    </citation>
    <scope>NUCLEOTIDE SEQUENCE [LARGE SCALE GENOMIC DNA]</scope>
    <source>
        <strain evidence="3">MBIC 11017</strain>
        <plasmid evidence="3">Plasmid pREB7</plasmid>
    </source>
</reference>
<evidence type="ECO:0000313" key="2">
    <source>
        <dbReference type="EMBL" id="ABW33236.1"/>
    </source>
</evidence>
<dbReference type="KEGG" id="amr:AM1_G0056"/>
<keyword evidence="2" id="KW-0614">Plasmid</keyword>
<dbReference type="Proteomes" id="UP000000268">
    <property type="component" value="Plasmid pREB7"/>
</dbReference>
<keyword evidence="3" id="KW-1185">Reference proteome</keyword>
<dbReference type="GO" id="GO:0003677">
    <property type="term" value="F:DNA binding"/>
    <property type="evidence" value="ECO:0007669"/>
    <property type="project" value="InterPro"/>
</dbReference>
<evidence type="ECO:0000313" key="3">
    <source>
        <dbReference type="Proteomes" id="UP000000268"/>
    </source>
</evidence>
<accession>A8ZQF0</accession>
<feature type="domain" description="HTH cro/C1-type" evidence="1">
    <location>
        <begin position="9"/>
        <end position="59"/>
    </location>
</feature>
<dbReference type="Pfam" id="PF13443">
    <property type="entry name" value="HTH_26"/>
    <property type="match status" value="1"/>
</dbReference>
<sequence length="91" mass="10449">MVKQLITWKLKEHMAANKISVPQLAARLGISENAVINMRRSEMPRINGERLNQIIVALNAMRKKGKKRIQVQDLIVLTFSMDEADEARIHE</sequence>
<dbReference type="HOGENOM" id="CLU_2420225_0_0_3"/>
<dbReference type="InterPro" id="IPR001387">
    <property type="entry name" value="Cro/C1-type_HTH"/>
</dbReference>
<proteinExistence type="predicted"/>
<dbReference type="InterPro" id="IPR010982">
    <property type="entry name" value="Lambda_DNA-bd_dom_sf"/>
</dbReference>
<dbReference type="EMBL" id="CP000844">
    <property type="protein sequence ID" value="ABW33236.1"/>
    <property type="molecule type" value="Genomic_DNA"/>
</dbReference>
<dbReference type="SUPFAM" id="SSF47413">
    <property type="entry name" value="lambda repressor-like DNA-binding domains"/>
    <property type="match status" value="1"/>
</dbReference>
<protein>
    <recommendedName>
        <fullName evidence="1">HTH cro/C1-type domain-containing protein</fullName>
    </recommendedName>
</protein>
<dbReference type="AlphaFoldDB" id="A8ZQF0"/>
<organism evidence="2 3">
    <name type="scientific">Acaryochloris marina (strain MBIC 11017)</name>
    <dbReference type="NCBI Taxonomy" id="329726"/>
    <lineage>
        <taxon>Bacteria</taxon>
        <taxon>Bacillati</taxon>
        <taxon>Cyanobacteriota</taxon>
        <taxon>Cyanophyceae</taxon>
        <taxon>Acaryochloridales</taxon>
        <taxon>Acaryochloridaceae</taxon>
        <taxon>Acaryochloris</taxon>
    </lineage>
</organism>